<dbReference type="InterPro" id="IPR023631">
    <property type="entry name" value="Amidase_dom"/>
</dbReference>
<dbReference type="Gene3D" id="3.90.1300.10">
    <property type="entry name" value="Amidase signature (AS) domain"/>
    <property type="match status" value="1"/>
</dbReference>
<name>A0A4R2Q0X0_9RHOB</name>
<comment type="caution">
    <text evidence="2">The sequence shown here is derived from an EMBL/GenBank/DDBJ whole genome shotgun (WGS) entry which is preliminary data.</text>
</comment>
<proteinExistence type="predicted"/>
<dbReference type="PROSITE" id="PS00571">
    <property type="entry name" value="AMIDASES"/>
    <property type="match status" value="1"/>
</dbReference>
<dbReference type="OrthoDB" id="9777859at2"/>
<dbReference type="PANTHER" id="PTHR46310">
    <property type="entry name" value="AMIDASE 1"/>
    <property type="match status" value="1"/>
</dbReference>
<organism evidence="2 3">
    <name type="scientific">Rhodovulum marinum</name>
    <dbReference type="NCBI Taxonomy" id="320662"/>
    <lineage>
        <taxon>Bacteria</taxon>
        <taxon>Pseudomonadati</taxon>
        <taxon>Pseudomonadota</taxon>
        <taxon>Alphaproteobacteria</taxon>
        <taxon>Rhodobacterales</taxon>
        <taxon>Paracoccaceae</taxon>
        <taxon>Rhodovulum</taxon>
    </lineage>
</organism>
<keyword evidence="3" id="KW-1185">Reference proteome</keyword>
<accession>A0A4R2Q0X0</accession>
<dbReference type="Proteomes" id="UP000294835">
    <property type="component" value="Unassembled WGS sequence"/>
</dbReference>
<dbReference type="EMBL" id="SLXP01000003">
    <property type="protein sequence ID" value="TCP42252.1"/>
    <property type="molecule type" value="Genomic_DNA"/>
</dbReference>
<dbReference type="InterPro" id="IPR036928">
    <property type="entry name" value="AS_sf"/>
</dbReference>
<dbReference type="AlphaFoldDB" id="A0A4R2Q0X0"/>
<dbReference type="Pfam" id="PF01425">
    <property type="entry name" value="Amidase"/>
    <property type="match status" value="2"/>
</dbReference>
<gene>
    <name evidence="2" type="ORF">EV662_103158</name>
</gene>
<feature type="domain" description="Amidase" evidence="1">
    <location>
        <begin position="22"/>
        <end position="194"/>
    </location>
</feature>
<dbReference type="RefSeq" id="WP_132461394.1">
    <property type="nucleotide sequence ID" value="NZ_SLXP01000003.1"/>
</dbReference>
<evidence type="ECO:0000313" key="3">
    <source>
        <dbReference type="Proteomes" id="UP000294835"/>
    </source>
</evidence>
<feature type="domain" description="Amidase" evidence="1">
    <location>
        <begin position="283"/>
        <end position="377"/>
    </location>
</feature>
<dbReference type="PANTHER" id="PTHR46310:SF7">
    <property type="entry name" value="AMIDASE 1"/>
    <property type="match status" value="1"/>
</dbReference>
<dbReference type="SUPFAM" id="SSF75304">
    <property type="entry name" value="Amidase signature (AS) enzymes"/>
    <property type="match status" value="1"/>
</dbReference>
<evidence type="ECO:0000259" key="1">
    <source>
        <dbReference type="Pfam" id="PF01425"/>
    </source>
</evidence>
<reference evidence="2 3" key="1">
    <citation type="submission" date="2019-03" db="EMBL/GenBank/DDBJ databases">
        <title>Genomic Encyclopedia of Type Strains, Phase IV (KMG-IV): sequencing the most valuable type-strain genomes for metagenomic binning, comparative biology and taxonomic classification.</title>
        <authorList>
            <person name="Goeker M."/>
        </authorList>
    </citation>
    <scope>NUCLEOTIDE SEQUENCE [LARGE SCALE GENOMIC DNA]</scope>
    <source>
        <strain evidence="2 3">DSM 18063</strain>
    </source>
</reference>
<dbReference type="NCBIfam" id="NF006169">
    <property type="entry name" value="PRK08310.1"/>
    <property type="match status" value="1"/>
</dbReference>
<protein>
    <submittedName>
        <fullName evidence="2">Amidase</fullName>
    </submittedName>
</protein>
<dbReference type="InterPro" id="IPR020556">
    <property type="entry name" value="Amidase_CS"/>
</dbReference>
<evidence type="ECO:0000313" key="2">
    <source>
        <dbReference type="EMBL" id="TCP42252.1"/>
    </source>
</evidence>
<sequence length="397" mass="40893">MLIETDPYRCFMPYPPVPVANAVDGPLAGLTLGVKDIFDVAGYRTGSGCPLALAMSGVKEQNAPAVQALLDAGAAFVGKTNTDELAWSMYGMNAHFGTPVNPAAPDRIPGGSSSGSAVAVAGGLCDIALGTDTGGSVRAPASFCGIWGMRPTHGRISLDGVQPLAHSYDSCGIFARDGETLLRAMAVLLTDDAPVDAPRYLSPVEMLGELDAAPRRVIEDAFAGIDAAPLQGLYPGGIDAVYQTFLTTMGADAKRDVVPFIRSSGMPLVRGIDGRADAAEALTGAEIAEGEAARAAFRAHVDALLGRDGVLLAPVTHAPPFRLDAPVEVFDGYRHRAMRLLCVAGLAGLPQVVLPAGRVDGAPYGVSLIAPRGSDLSLIRLAIGIAADMAARPPVTA</sequence>